<gene>
    <name evidence="1" type="ORF">SAMN02745702_00456</name>
</gene>
<proteinExistence type="predicted"/>
<protein>
    <submittedName>
        <fullName evidence="1">Uncharacterized protein</fullName>
    </submittedName>
</protein>
<organism evidence="1 2">
    <name type="scientific">Desulfobaculum bizertense DSM 18034</name>
    <dbReference type="NCBI Taxonomy" id="1121442"/>
    <lineage>
        <taxon>Bacteria</taxon>
        <taxon>Pseudomonadati</taxon>
        <taxon>Thermodesulfobacteriota</taxon>
        <taxon>Desulfovibrionia</taxon>
        <taxon>Desulfovibrionales</taxon>
        <taxon>Desulfovibrionaceae</taxon>
        <taxon>Desulfobaculum</taxon>
    </lineage>
</organism>
<name>A0A1T4VJI8_9BACT</name>
<dbReference type="EMBL" id="FUYA01000001">
    <property type="protein sequence ID" value="SKA65055.1"/>
    <property type="molecule type" value="Genomic_DNA"/>
</dbReference>
<dbReference type="AlphaFoldDB" id="A0A1T4VJI8"/>
<dbReference type="STRING" id="1121442.SAMN02745702_00456"/>
<sequence>MRHAVKGTHGKQTVKVFGLSILQKKTHFSYVREMGTEFHALYVALV</sequence>
<evidence type="ECO:0000313" key="1">
    <source>
        <dbReference type="EMBL" id="SKA65055.1"/>
    </source>
</evidence>
<accession>A0A1T4VJI8</accession>
<dbReference type="Proteomes" id="UP000189733">
    <property type="component" value="Unassembled WGS sequence"/>
</dbReference>
<keyword evidence="2" id="KW-1185">Reference proteome</keyword>
<reference evidence="1 2" key="1">
    <citation type="submission" date="2017-02" db="EMBL/GenBank/DDBJ databases">
        <authorList>
            <person name="Peterson S.W."/>
        </authorList>
    </citation>
    <scope>NUCLEOTIDE SEQUENCE [LARGE SCALE GENOMIC DNA]</scope>
    <source>
        <strain evidence="1 2">DSM 18034</strain>
    </source>
</reference>
<evidence type="ECO:0000313" key="2">
    <source>
        <dbReference type="Proteomes" id="UP000189733"/>
    </source>
</evidence>